<feature type="non-terminal residue" evidence="1">
    <location>
        <position position="1"/>
    </location>
</feature>
<protein>
    <submittedName>
        <fullName evidence="1">Uncharacterized protein</fullName>
    </submittedName>
</protein>
<sequence>MFQGCIPICACQLVIYSFCPPNLLTCILFLFQMKMIVDPLIKKNSGKIEQ</sequence>
<dbReference type="Proteomes" id="UP000324897">
    <property type="component" value="Unassembled WGS sequence"/>
</dbReference>
<evidence type="ECO:0000313" key="1">
    <source>
        <dbReference type="EMBL" id="TVT96896.1"/>
    </source>
</evidence>
<dbReference type="AlphaFoldDB" id="A0A5J9SDS3"/>
<organism evidence="1 2">
    <name type="scientific">Eragrostis curvula</name>
    <name type="common">weeping love grass</name>
    <dbReference type="NCBI Taxonomy" id="38414"/>
    <lineage>
        <taxon>Eukaryota</taxon>
        <taxon>Viridiplantae</taxon>
        <taxon>Streptophyta</taxon>
        <taxon>Embryophyta</taxon>
        <taxon>Tracheophyta</taxon>
        <taxon>Spermatophyta</taxon>
        <taxon>Magnoliopsida</taxon>
        <taxon>Liliopsida</taxon>
        <taxon>Poales</taxon>
        <taxon>Poaceae</taxon>
        <taxon>PACMAD clade</taxon>
        <taxon>Chloridoideae</taxon>
        <taxon>Eragrostideae</taxon>
        <taxon>Eragrostidinae</taxon>
        <taxon>Eragrostis</taxon>
    </lineage>
</organism>
<accession>A0A5J9SDS3</accession>
<comment type="caution">
    <text evidence="1">The sequence shown here is derived from an EMBL/GenBank/DDBJ whole genome shotgun (WGS) entry which is preliminary data.</text>
</comment>
<dbReference type="Gramene" id="TVT96896">
    <property type="protein sequence ID" value="TVT96896"/>
    <property type="gene ID" value="EJB05_57861"/>
</dbReference>
<proteinExistence type="predicted"/>
<reference evidence="1 2" key="1">
    <citation type="journal article" date="2019" name="Sci. Rep.">
        <title>A high-quality genome of Eragrostis curvula grass provides insights into Poaceae evolution and supports new strategies to enhance forage quality.</title>
        <authorList>
            <person name="Carballo J."/>
            <person name="Santos B.A.C.M."/>
            <person name="Zappacosta D."/>
            <person name="Garbus I."/>
            <person name="Selva J.P."/>
            <person name="Gallo C.A."/>
            <person name="Diaz A."/>
            <person name="Albertini E."/>
            <person name="Caccamo M."/>
            <person name="Echenique V."/>
        </authorList>
    </citation>
    <scope>NUCLEOTIDE SEQUENCE [LARGE SCALE GENOMIC DNA]</scope>
    <source>
        <strain evidence="2">cv. Victoria</strain>
        <tissue evidence="1">Leaf</tissue>
    </source>
</reference>
<evidence type="ECO:0000313" key="2">
    <source>
        <dbReference type="Proteomes" id="UP000324897"/>
    </source>
</evidence>
<keyword evidence="2" id="KW-1185">Reference proteome</keyword>
<dbReference type="EMBL" id="RWGY01001114">
    <property type="protein sequence ID" value="TVT96896.1"/>
    <property type="molecule type" value="Genomic_DNA"/>
</dbReference>
<name>A0A5J9SDS3_9POAL</name>
<gene>
    <name evidence="1" type="ORF">EJB05_57861</name>
</gene>